<organism evidence="2 3">
    <name type="scientific">Pollutimonas subterranea</name>
    <dbReference type="NCBI Taxonomy" id="2045210"/>
    <lineage>
        <taxon>Bacteria</taxon>
        <taxon>Pseudomonadati</taxon>
        <taxon>Pseudomonadota</taxon>
        <taxon>Betaproteobacteria</taxon>
        <taxon>Burkholderiales</taxon>
        <taxon>Alcaligenaceae</taxon>
        <taxon>Pollutimonas</taxon>
    </lineage>
</organism>
<dbReference type="Proteomes" id="UP000234190">
    <property type="component" value="Unassembled WGS sequence"/>
</dbReference>
<name>A0A2N4TZV8_9BURK</name>
<dbReference type="InterPro" id="IPR009492">
    <property type="entry name" value="TniQ"/>
</dbReference>
<evidence type="ECO:0000313" key="3">
    <source>
        <dbReference type="Proteomes" id="UP000234190"/>
    </source>
</evidence>
<evidence type="ECO:0000259" key="1">
    <source>
        <dbReference type="Pfam" id="PF06527"/>
    </source>
</evidence>
<comment type="caution">
    <text evidence="2">The sequence shown here is derived from an EMBL/GenBank/DDBJ whole genome shotgun (WGS) entry which is preliminary data.</text>
</comment>
<protein>
    <recommendedName>
        <fullName evidence="1">TniQ domain-containing protein</fullName>
    </recommendedName>
</protein>
<evidence type="ECO:0000313" key="2">
    <source>
        <dbReference type="EMBL" id="PLC48310.1"/>
    </source>
</evidence>
<dbReference type="EMBL" id="PDNW01000022">
    <property type="protein sequence ID" value="PLC48310.1"/>
    <property type="molecule type" value="Genomic_DNA"/>
</dbReference>
<dbReference type="AlphaFoldDB" id="A0A2N4TZV8"/>
<proteinExistence type="predicted"/>
<feature type="domain" description="TniQ" evidence="1">
    <location>
        <begin position="39"/>
        <end position="150"/>
    </location>
</feature>
<sequence>MGRRSLKRVCTRSEGGSVNTFAERADNWENTADSLPFVLRPRPVQGELLDAYLHRLLRVNGYQELRGLVEASPLARTSKLEFLQRHASLQEEELGRLMDPEHVVIEAKEHRKLFLTPRIRWCPKCVVENGIFLANWAYRTTVICVKHRSYLRDECPSCHSPQLARSLPGLCKCGLILTRSEDHAVPEPLYRLQQKLHRSLFCEGSQALFGLTYFKAAKLAHYMGMLACGSGKQSLRESALSCRLFNDRVLMTAAANTLDRWPESFLTLLALNQALPSTQSVRRDFGVVYTVLYRCLRGSEYQFLRDEFEKFVNDHWQGALTKRNKSFSRGTLAKHPRMTLKDATAKSKAAPSVLKRLGTIVAAAEVGTTHGRRITTVETRRLQHIDGVTLQKAAQLLHLQERRIRLLIEAEIIKADISPVIYKAAAWFISLHQLHRLIFHNQGHRAADAVSFTHVMKCGKLTNEEFIGLVKALMTGKIQTVNGSASTIPLGQARVSRVALTEWLQKFRFDNDLPLSVDQAAKALGIKQEVAYFLVRKGLLISCSGRTQGSVQVRQKDLKSFQAKYVSLATLAKKRGTSPKTLRLCLLCDPATGPDVDGGRQYFYRVADLNDKADERIAASARFLMHGNGSTID</sequence>
<accession>A0A2N4TZV8</accession>
<gene>
    <name evidence="2" type="ORF">CR159_18640</name>
</gene>
<reference evidence="2 3" key="1">
    <citation type="submission" date="2017-10" db="EMBL/GenBank/DDBJ databases">
        <title>Two draft genome sequences of Pusillimonas sp. strains isolated from a nitrate- and radionuclide-contaminated groundwater in Russia.</title>
        <authorList>
            <person name="Grouzdev D.S."/>
            <person name="Tourova T.P."/>
            <person name="Goeva M.A."/>
            <person name="Babich T.L."/>
            <person name="Sokolova D.S."/>
            <person name="Abdullin R."/>
            <person name="Poltaraus A.B."/>
            <person name="Toshchakov S.V."/>
            <person name="Nazina T.N."/>
        </authorList>
    </citation>
    <scope>NUCLEOTIDE SEQUENCE [LARGE SCALE GENOMIC DNA]</scope>
    <source>
        <strain evidence="2 3">JR1/69-3-13</strain>
    </source>
</reference>
<dbReference type="Pfam" id="PF06527">
    <property type="entry name" value="TniQ"/>
    <property type="match status" value="1"/>
</dbReference>
<keyword evidence="3" id="KW-1185">Reference proteome</keyword>